<accession>A0A7W9CW26</accession>
<dbReference type="Proteomes" id="UP000523821">
    <property type="component" value="Unassembled WGS sequence"/>
</dbReference>
<keyword evidence="4" id="KW-1185">Reference proteome</keyword>
<feature type="transmembrane region" description="Helical" evidence="1">
    <location>
        <begin position="70"/>
        <end position="88"/>
    </location>
</feature>
<organism evidence="3 4">
    <name type="scientific">Prosthecomicrobium pneumaticum</name>
    <dbReference type="NCBI Taxonomy" id="81895"/>
    <lineage>
        <taxon>Bacteria</taxon>
        <taxon>Pseudomonadati</taxon>
        <taxon>Pseudomonadota</taxon>
        <taxon>Alphaproteobacteria</taxon>
        <taxon>Hyphomicrobiales</taxon>
        <taxon>Kaistiaceae</taxon>
        <taxon>Prosthecomicrobium</taxon>
    </lineage>
</organism>
<dbReference type="AlphaFoldDB" id="A0A7W9CW26"/>
<evidence type="ECO:0000256" key="1">
    <source>
        <dbReference type="SAM" id="Phobius"/>
    </source>
</evidence>
<feature type="transmembrane region" description="Helical" evidence="1">
    <location>
        <begin position="44"/>
        <end position="63"/>
    </location>
</feature>
<protein>
    <submittedName>
        <fullName evidence="3">CBS-domain-containing membrane protein</fullName>
    </submittedName>
</protein>
<dbReference type="InterPro" id="IPR007065">
    <property type="entry name" value="HPP"/>
</dbReference>
<sequence>MRRHIRPFLARHEPRGRLILHLKSGSGAMLGMGLVGALSSLVHLPLLIAPFGATAVLLFGQPASPLAQPINVFGGYLLAAAIGVVAVLAFPGSLVATAIAVGLVIALMLALRVTHPPAGAIPIVAAAAPAAPAALFAVVLIGSASLIAFAVLHHRLPPRHDYPRRLS</sequence>
<comment type="caution">
    <text evidence="3">The sequence shown here is derived from an EMBL/GenBank/DDBJ whole genome shotgun (WGS) entry which is preliminary data.</text>
</comment>
<keyword evidence="1" id="KW-0812">Transmembrane</keyword>
<evidence type="ECO:0000259" key="2">
    <source>
        <dbReference type="Pfam" id="PF04982"/>
    </source>
</evidence>
<keyword evidence="1" id="KW-0472">Membrane</keyword>
<dbReference type="PANTHER" id="PTHR33741">
    <property type="entry name" value="TRANSMEMBRANE PROTEIN DDB_G0269096-RELATED"/>
    <property type="match status" value="1"/>
</dbReference>
<feature type="transmembrane region" description="Helical" evidence="1">
    <location>
        <begin position="94"/>
        <end position="111"/>
    </location>
</feature>
<dbReference type="EMBL" id="JACHOO010000003">
    <property type="protein sequence ID" value="MBB5752673.1"/>
    <property type="molecule type" value="Genomic_DNA"/>
</dbReference>
<dbReference type="Pfam" id="PF04982">
    <property type="entry name" value="TM_HPP"/>
    <property type="match status" value="1"/>
</dbReference>
<dbReference type="RefSeq" id="WP_183854678.1">
    <property type="nucleotide sequence ID" value="NZ_JACHOO010000003.1"/>
</dbReference>
<evidence type="ECO:0000313" key="3">
    <source>
        <dbReference type="EMBL" id="MBB5752673.1"/>
    </source>
</evidence>
<evidence type="ECO:0000313" key="4">
    <source>
        <dbReference type="Proteomes" id="UP000523821"/>
    </source>
</evidence>
<proteinExistence type="predicted"/>
<gene>
    <name evidence="3" type="ORF">GGQ63_001727</name>
</gene>
<feature type="transmembrane region" description="Helical" evidence="1">
    <location>
        <begin position="123"/>
        <end position="152"/>
    </location>
</feature>
<name>A0A7W9CW26_9HYPH</name>
<reference evidence="3 4" key="1">
    <citation type="submission" date="2020-08" db="EMBL/GenBank/DDBJ databases">
        <title>Genomic Encyclopedia of Type Strains, Phase IV (KMG-IV): sequencing the most valuable type-strain genomes for metagenomic binning, comparative biology and taxonomic classification.</title>
        <authorList>
            <person name="Goeker M."/>
        </authorList>
    </citation>
    <scope>NUCLEOTIDE SEQUENCE [LARGE SCALE GENOMIC DNA]</scope>
    <source>
        <strain evidence="3 4">DSM 16268</strain>
    </source>
</reference>
<dbReference type="PANTHER" id="PTHR33741:SF5">
    <property type="entry name" value="TRANSMEMBRANE PROTEIN DDB_G0269096-RELATED"/>
    <property type="match status" value="1"/>
</dbReference>
<dbReference type="InterPro" id="IPR058581">
    <property type="entry name" value="TM_HPP"/>
</dbReference>
<feature type="domain" description="HPP transmembrane region" evidence="2">
    <location>
        <begin position="15"/>
        <end position="163"/>
    </location>
</feature>
<keyword evidence="1" id="KW-1133">Transmembrane helix</keyword>